<dbReference type="Pfam" id="PF04909">
    <property type="entry name" value="Amidohydro_2"/>
    <property type="match status" value="1"/>
</dbReference>
<dbReference type="RefSeq" id="WP_138326560.1">
    <property type="nucleotide sequence ID" value="NZ_VCDI01000004.1"/>
</dbReference>
<dbReference type="SUPFAM" id="SSF51556">
    <property type="entry name" value="Metallo-dependent hydrolases"/>
    <property type="match status" value="1"/>
</dbReference>
<reference evidence="2 3" key="1">
    <citation type="submission" date="2019-05" db="EMBL/GenBank/DDBJ databases">
        <authorList>
            <person name="Pankratov T."/>
            <person name="Grouzdev D."/>
        </authorList>
    </citation>
    <scope>NUCLEOTIDE SEQUENCE [LARGE SCALE GENOMIC DNA]</scope>
    <source>
        <strain evidence="2 3">KEBCLARHB70R</strain>
    </source>
</reference>
<comment type="caution">
    <text evidence="2">The sequence shown here is derived from an EMBL/GenBank/DDBJ whole genome shotgun (WGS) entry which is preliminary data.</text>
</comment>
<dbReference type="EMBL" id="VCDI01000004">
    <property type="protein sequence ID" value="TLU72154.1"/>
    <property type="molecule type" value="Genomic_DNA"/>
</dbReference>
<protein>
    <submittedName>
        <fullName evidence="2">Amidohydrolase</fullName>
    </submittedName>
</protein>
<dbReference type="InterPro" id="IPR032466">
    <property type="entry name" value="Metal_Hydrolase"/>
</dbReference>
<dbReference type="PANTHER" id="PTHR42889:SF1">
    <property type="entry name" value="BLR3681 PROTEIN"/>
    <property type="match status" value="1"/>
</dbReference>
<dbReference type="OrthoDB" id="7325417at2"/>
<evidence type="ECO:0000259" key="1">
    <source>
        <dbReference type="Pfam" id="PF04909"/>
    </source>
</evidence>
<dbReference type="InterPro" id="IPR006680">
    <property type="entry name" value="Amidohydro-rel"/>
</dbReference>
<dbReference type="CDD" id="cd01292">
    <property type="entry name" value="metallo-dependent_hydrolases"/>
    <property type="match status" value="1"/>
</dbReference>
<feature type="domain" description="Amidohydrolase-related" evidence="1">
    <location>
        <begin position="13"/>
        <end position="321"/>
    </location>
</feature>
<keyword evidence="3" id="KW-1185">Reference proteome</keyword>
<dbReference type="GO" id="GO:0016787">
    <property type="term" value="F:hydrolase activity"/>
    <property type="evidence" value="ECO:0007669"/>
    <property type="project" value="UniProtKB-KW"/>
</dbReference>
<dbReference type="Proteomes" id="UP000305654">
    <property type="component" value="Unassembled WGS sequence"/>
</dbReference>
<keyword evidence="2" id="KW-0378">Hydrolase</keyword>
<evidence type="ECO:0000313" key="2">
    <source>
        <dbReference type="EMBL" id="TLU72154.1"/>
    </source>
</evidence>
<dbReference type="PANTHER" id="PTHR42889">
    <property type="entry name" value="BLR3681 PROTEIN"/>
    <property type="match status" value="1"/>
</dbReference>
<accession>A0A5R9J3G1</accession>
<dbReference type="Gene3D" id="3.20.20.140">
    <property type="entry name" value="Metal-dependent hydrolases"/>
    <property type="match status" value="1"/>
</dbReference>
<sequence>MYRTKDGEDIFIIDGHVHNWDARPENQKNVHGAEFINCFYAYHTGLSPKEELWSREKFERYGSEQMVRDLFIDGPDDMAILQPTYLKDFYVNGFNTTEQNAEIAEQHPNRFILNGAFDPRDGERGIEALHALAEKYHLKGVKLYTAEWKGESKGYKLSDKESYRYVEAAQKLGIKNIHVHKGPTILPLNRDAFDVADIDDVATSFQGMNFIVEHCGLPRLDDFCWIATQETNVYAGLAVALPFIHSRPAYFAHIISELLFWVGEDKILYGSDYGIWTPKWLVEKFMNFELPDDVARETGVSLTRETKKKILGLNAARLYDINVEEQKQRLGLRERVAAE</sequence>
<organism evidence="2 3">
    <name type="scientific">Lichenicoccus roseus</name>
    <dbReference type="NCBI Taxonomy" id="2683649"/>
    <lineage>
        <taxon>Bacteria</taxon>
        <taxon>Pseudomonadati</taxon>
        <taxon>Pseudomonadota</taxon>
        <taxon>Alphaproteobacteria</taxon>
        <taxon>Acetobacterales</taxon>
        <taxon>Acetobacteraceae</taxon>
        <taxon>Lichenicoccus</taxon>
    </lineage>
</organism>
<name>A0A5R9J3G1_9PROT</name>
<evidence type="ECO:0000313" key="3">
    <source>
        <dbReference type="Proteomes" id="UP000305654"/>
    </source>
</evidence>
<gene>
    <name evidence="2" type="ORF">FE263_13625</name>
</gene>
<proteinExistence type="predicted"/>
<dbReference type="AlphaFoldDB" id="A0A5R9J3G1"/>